<sequence length="948" mass="106532">MKNFYSLLLIFFVYFSSMGQDGVDIQPTISPASFSFSTEITITYDVTGTSLENLNDAYLWMWLPSTTSATDAAFNKNPADSDPTSTAAAKFTKISEGGTTTFSLTLKPSDHFASIPDGQTEIGMLLKGNDWSDGKTVDYVAETGFALTINNPVTNYLFVNEGETIIFDGGVNEQSTVRFLANGVEINSLSTSGAFSFDYTFNDTNINLIQIEANNGSETITYDIDVIFKGVQPSAPRPAGIIPGINYHDGDDTKVTLCLFAPGKSNVFLYGEWNDWTISSATQMTKDGDYFWLEINGLTPGQEYAFQYLVDGTTFIADPFADKILDPDDRYIPSETYPNLKPFPSEAAHDKWYYNRFSVLQTAQQEFVWQNDSYQKPEKENLIVYELLIRDFFEGDQNKNYQTLIDTLGYFKSMGVNTIELMPVMEFAGNNSWGYNPTFFFAVDKFYGTKNKLKEFIDTAHGMGIAVVLDMVLNHADVPFPYATMWFDFESDPNNIKPTPDNPYFNVEAPHPFSVFFDFDHSSPYTQALVDTINTYWVNEYHFDGFRFDLSKGFSQRTTNGNVGFWSSYDSERVGYLKRMADVIWSNDPSTYVILEHFADNNEEKELSNYGMMLWGNMHGAYKETILGYHDNNKSNISGGLAESRGWNNNHLVTYMESHDEERQMVEALNYGNSSGSYNIQNEEIALDRVKAASPFLFLPPGPKMFWQFGELGYDVSINFDGRTSPKPVLWEYYDEQNRKEVYNTFSQVIQLKNIINAQSWNPDAFTASLTSSIKSFKYLSDNLNIVVFGNFGVSEGTITISLPKTGEWYSVLAEESINFDNTTINLDLAPGEFHILTDNQNLPIESIGPTGAPSIVNNILAVDDDLESGNLIIYPNPTNNTITVSGIDNSEIKSINITNSLGQILKIIDISNANVSPTIDLTEFTPGIYLVHFIGKEKTTTQRVIKN</sequence>
<dbReference type="InterPro" id="IPR026444">
    <property type="entry name" value="Secre_tail"/>
</dbReference>
<dbReference type="SMART" id="SM00642">
    <property type="entry name" value="Aamy"/>
    <property type="match status" value="1"/>
</dbReference>
<accession>A0ABT3RRW3</accession>
<keyword evidence="1" id="KW-0119">Carbohydrate metabolism</keyword>
<dbReference type="NCBIfam" id="TIGR04183">
    <property type="entry name" value="Por_Secre_tail"/>
    <property type="match status" value="1"/>
</dbReference>
<dbReference type="InterPro" id="IPR013783">
    <property type="entry name" value="Ig-like_fold"/>
</dbReference>
<dbReference type="Proteomes" id="UP001209885">
    <property type="component" value="Unassembled WGS sequence"/>
</dbReference>
<evidence type="ECO:0000313" key="4">
    <source>
        <dbReference type="EMBL" id="MCX2744360.1"/>
    </source>
</evidence>
<dbReference type="InterPro" id="IPR014756">
    <property type="entry name" value="Ig_E-set"/>
</dbReference>
<dbReference type="EMBL" id="JAPFQN010000005">
    <property type="protein sequence ID" value="MCX2744360.1"/>
    <property type="molecule type" value="Genomic_DNA"/>
</dbReference>
<dbReference type="Gene3D" id="3.20.20.80">
    <property type="entry name" value="Glycosidases"/>
    <property type="match status" value="1"/>
</dbReference>
<feature type="signal peptide" evidence="2">
    <location>
        <begin position="1"/>
        <end position="19"/>
    </location>
</feature>
<dbReference type="GO" id="GO:0016787">
    <property type="term" value="F:hydrolase activity"/>
    <property type="evidence" value="ECO:0007669"/>
    <property type="project" value="UniProtKB-KW"/>
</dbReference>
<reference evidence="4 5" key="1">
    <citation type="submission" date="2022-11" db="EMBL/GenBank/DDBJ databases">
        <title>The characterization of three novel Bacteroidetes species and genomic analysis of their roles in tidal elemental geochemical cycles.</title>
        <authorList>
            <person name="Ma K."/>
        </authorList>
    </citation>
    <scope>NUCLEOTIDE SEQUENCE [LARGE SCALE GENOMIC DNA]</scope>
    <source>
        <strain evidence="4 5">M17</strain>
    </source>
</reference>
<dbReference type="SUPFAM" id="SSF51445">
    <property type="entry name" value="(Trans)glycosidases"/>
    <property type="match status" value="1"/>
</dbReference>
<gene>
    <name evidence="4" type="ORF">OO013_10810</name>
</gene>
<dbReference type="Pfam" id="PF02922">
    <property type="entry name" value="CBM_48"/>
    <property type="match status" value="1"/>
</dbReference>
<evidence type="ECO:0000313" key="5">
    <source>
        <dbReference type="Proteomes" id="UP001209885"/>
    </source>
</evidence>
<dbReference type="RefSeq" id="WP_266056819.1">
    <property type="nucleotide sequence ID" value="NZ_JAPFQN010000005.1"/>
</dbReference>
<dbReference type="Pfam" id="PF18962">
    <property type="entry name" value="Por_Secre_tail"/>
    <property type="match status" value="1"/>
</dbReference>
<feature type="chain" id="PRO_5045996639" evidence="2">
    <location>
        <begin position="20"/>
        <end position="948"/>
    </location>
</feature>
<proteinExistence type="predicted"/>
<evidence type="ECO:0000256" key="1">
    <source>
        <dbReference type="ARBA" id="ARBA00023277"/>
    </source>
</evidence>
<name>A0ABT3RRW3_9BACT</name>
<dbReference type="CDD" id="cd11350">
    <property type="entry name" value="AmyAc_4"/>
    <property type="match status" value="1"/>
</dbReference>
<comment type="caution">
    <text evidence="4">The sequence shown here is derived from an EMBL/GenBank/DDBJ whole genome shotgun (WGS) entry which is preliminary data.</text>
</comment>
<dbReference type="InterPro" id="IPR004193">
    <property type="entry name" value="Glyco_hydro_13_N"/>
</dbReference>
<organism evidence="4 5">
    <name type="scientific">Mangrovivirga halotolerans</name>
    <dbReference type="NCBI Taxonomy" id="2993936"/>
    <lineage>
        <taxon>Bacteria</taxon>
        <taxon>Pseudomonadati</taxon>
        <taxon>Bacteroidota</taxon>
        <taxon>Cytophagia</taxon>
        <taxon>Cytophagales</taxon>
        <taxon>Mangrovivirgaceae</taxon>
        <taxon>Mangrovivirga</taxon>
    </lineage>
</organism>
<dbReference type="InterPro" id="IPR017853">
    <property type="entry name" value="GH"/>
</dbReference>
<feature type="domain" description="Glycosyl hydrolase family 13 catalytic" evidence="3">
    <location>
        <begin position="386"/>
        <end position="753"/>
    </location>
</feature>
<keyword evidence="4" id="KW-0378">Hydrolase</keyword>
<evidence type="ECO:0000259" key="3">
    <source>
        <dbReference type="SMART" id="SM00642"/>
    </source>
</evidence>
<dbReference type="Gene3D" id="2.60.40.10">
    <property type="entry name" value="Immunoglobulins"/>
    <property type="match status" value="1"/>
</dbReference>
<dbReference type="InterPro" id="IPR006047">
    <property type="entry name" value="GH13_cat_dom"/>
</dbReference>
<dbReference type="PANTHER" id="PTHR43651">
    <property type="entry name" value="1,4-ALPHA-GLUCAN-BRANCHING ENZYME"/>
    <property type="match status" value="1"/>
</dbReference>
<protein>
    <submittedName>
        <fullName evidence="4">Alpha-amylase family glycosyl hydrolase</fullName>
    </submittedName>
</protein>
<keyword evidence="2" id="KW-0732">Signal</keyword>
<keyword evidence="5" id="KW-1185">Reference proteome</keyword>
<dbReference type="Pfam" id="PF00128">
    <property type="entry name" value="Alpha-amylase"/>
    <property type="match status" value="1"/>
</dbReference>
<evidence type="ECO:0000256" key="2">
    <source>
        <dbReference type="SAM" id="SignalP"/>
    </source>
</evidence>
<dbReference type="SUPFAM" id="SSF81296">
    <property type="entry name" value="E set domains"/>
    <property type="match status" value="1"/>
</dbReference>